<evidence type="ECO:0000259" key="1">
    <source>
        <dbReference type="Pfam" id="PF01814"/>
    </source>
</evidence>
<sequence length="176" mass="21155">MLIDSIYKDHGYINRIIQLLDKKLNRLEEEKTVNYNVIRESVDYLSSFAEKNHHPKEDRIYQYFIDKYGENKALTNLLYEHNTLSADTVDFSITLEMILQDAIVPKDIFREHLLAFTKRIRRHLELEEKEVFPFLKAQLTEIDWRNLEKGWVEEDDPVFGERVHKRYVQLAEQVRA</sequence>
<reference evidence="2 3" key="1">
    <citation type="submission" date="2016-06" db="EMBL/GenBank/DDBJ databases">
        <authorList>
            <person name="Kjaerup R.B."/>
            <person name="Dalgaard T.S."/>
            <person name="Juul-Madsen H.R."/>
        </authorList>
    </citation>
    <scope>NUCLEOTIDE SEQUENCE [LARGE SCALE GENOMIC DNA]</scope>
    <source>
        <strain evidence="2 3">1S159</strain>
    </source>
</reference>
<dbReference type="Proteomes" id="UP000093523">
    <property type="component" value="Unassembled WGS sequence"/>
</dbReference>
<dbReference type="PANTHER" id="PTHR39966:SF1">
    <property type="entry name" value="HEMERYTHRIN-LIKE DOMAIN-CONTAINING PROTEIN"/>
    <property type="match status" value="1"/>
</dbReference>
<dbReference type="PANTHER" id="PTHR39966">
    <property type="entry name" value="BLL2471 PROTEIN-RELATED"/>
    <property type="match status" value="1"/>
</dbReference>
<dbReference type="Gene3D" id="1.20.120.520">
    <property type="entry name" value="nmb1532 protein domain like"/>
    <property type="match status" value="1"/>
</dbReference>
<evidence type="ECO:0000313" key="2">
    <source>
        <dbReference type="EMBL" id="OCH20404.1"/>
    </source>
</evidence>
<dbReference type="RefSeq" id="WP_017021353.1">
    <property type="nucleotide sequence ID" value="NZ_CAWMPN010000012.1"/>
</dbReference>
<dbReference type="InterPro" id="IPR012312">
    <property type="entry name" value="Hemerythrin-like"/>
</dbReference>
<organism evidence="2 3">
    <name type="scientific">Aliivibrio logei</name>
    <name type="common">Vibrio logei</name>
    <dbReference type="NCBI Taxonomy" id="688"/>
    <lineage>
        <taxon>Bacteria</taxon>
        <taxon>Pseudomonadati</taxon>
        <taxon>Pseudomonadota</taxon>
        <taxon>Gammaproteobacteria</taxon>
        <taxon>Vibrionales</taxon>
        <taxon>Vibrionaceae</taxon>
        <taxon>Aliivibrio</taxon>
    </lineage>
</organism>
<dbReference type="EMBL" id="MAJU01000012">
    <property type="protein sequence ID" value="OCH20404.1"/>
    <property type="molecule type" value="Genomic_DNA"/>
</dbReference>
<dbReference type="AlphaFoldDB" id="A0A1B9NXG5"/>
<proteinExistence type="predicted"/>
<gene>
    <name evidence="2" type="ORF">A6E04_14500</name>
</gene>
<evidence type="ECO:0000313" key="3">
    <source>
        <dbReference type="Proteomes" id="UP000093523"/>
    </source>
</evidence>
<accession>A0A1B9NXG5</accession>
<dbReference type="Pfam" id="PF01814">
    <property type="entry name" value="Hemerythrin"/>
    <property type="match status" value="1"/>
</dbReference>
<comment type="caution">
    <text evidence="2">The sequence shown here is derived from an EMBL/GenBank/DDBJ whole genome shotgun (WGS) entry which is preliminary data.</text>
</comment>
<dbReference type="STRING" id="688.A6E04_14500"/>
<protein>
    <submittedName>
        <fullName evidence="2">Cation-binding protein</fullName>
    </submittedName>
</protein>
<dbReference type="GO" id="GO:0005886">
    <property type="term" value="C:plasma membrane"/>
    <property type="evidence" value="ECO:0007669"/>
    <property type="project" value="TreeGrafter"/>
</dbReference>
<dbReference type="OrthoDB" id="7349010at2"/>
<feature type="domain" description="Hemerythrin-like" evidence="1">
    <location>
        <begin position="2"/>
        <end position="135"/>
    </location>
</feature>
<name>A0A1B9NXG5_ALILO</name>